<accession>K6APD8</accession>
<dbReference type="AlphaFoldDB" id="K6APD8"/>
<dbReference type="RefSeq" id="WP_007652805.1">
    <property type="nucleotide sequence ID" value="NZ_JH976472.1"/>
</dbReference>
<dbReference type="HOGENOM" id="CLU_200300_1_0_10"/>
<dbReference type="GeneID" id="69979528"/>
<name>K6APD8_9BACT</name>
<evidence type="ECO:0000313" key="1">
    <source>
        <dbReference type="EMBL" id="EKN17593.1"/>
    </source>
</evidence>
<dbReference type="EMBL" id="AGZO01000013">
    <property type="protein sequence ID" value="EKN17593.1"/>
    <property type="molecule type" value="Genomic_DNA"/>
</dbReference>
<gene>
    <name evidence="1" type="ORF">HMPREF1076_01503</name>
</gene>
<protein>
    <recommendedName>
        <fullName evidence="3">Transcriptional regulator</fullName>
    </recommendedName>
</protein>
<evidence type="ECO:0008006" key="3">
    <source>
        <dbReference type="Google" id="ProtNLM"/>
    </source>
</evidence>
<comment type="caution">
    <text evidence="1">The sequence shown here is derived from an EMBL/GenBank/DDBJ whole genome shotgun (WGS) entry which is preliminary data.</text>
</comment>
<proteinExistence type="predicted"/>
<dbReference type="OrthoDB" id="1452891at2"/>
<dbReference type="Proteomes" id="UP000006330">
    <property type="component" value="Unassembled WGS sequence"/>
</dbReference>
<sequence length="65" mass="7321">MKKGDVAKADPRLTGLNEWVEGTVIDVEHNPFKGIVIAIKDKLGRIFFGEQKYFIPSKPDTVCMQ</sequence>
<reference evidence="1 2" key="1">
    <citation type="submission" date="2012-02" db="EMBL/GenBank/DDBJ databases">
        <title>The Genome Sequence of Parabacteroides goldsteinii CL02T12C30.</title>
        <authorList>
            <consortium name="The Broad Institute Genome Sequencing Platform"/>
            <person name="Earl A."/>
            <person name="Ward D."/>
            <person name="Feldgarden M."/>
            <person name="Gevers D."/>
            <person name="Zitomersky N.L."/>
            <person name="Coyne M.J."/>
            <person name="Comstock L.E."/>
            <person name="Young S.K."/>
            <person name="Zeng Q."/>
            <person name="Gargeya S."/>
            <person name="Fitzgerald M."/>
            <person name="Haas B."/>
            <person name="Abouelleil A."/>
            <person name="Alvarado L."/>
            <person name="Arachchi H.M."/>
            <person name="Berlin A."/>
            <person name="Chapman S.B."/>
            <person name="Gearin G."/>
            <person name="Goldberg J."/>
            <person name="Griggs A."/>
            <person name="Gujja S."/>
            <person name="Hansen M."/>
            <person name="Heiman D."/>
            <person name="Howarth C."/>
            <person name="Larimer J."/>
            <person name="Lui A."/>
            <person name="MacDonald P.J.P."/>
            <person name="McCowen C."/>
            <person name="Montmayeur A."/>
            <person name="Murphy C."/>
            <person name="Neiman D."/>
            <person name="Pearson M."/>
            <person name="Priest M."/>
            <person name="Roberts A."/>
            <person name="Saif S."/>
            <person name="Shea T."/>
            <person name="Sisk P."/>
            <person name="Stolte C."/>
            <person name="Sykes S."/>
            <person name="Wortman J."/>
            <person name="Nusbaum C."/>
            <person name="Birren B."/>
        </authorList>
    </citation>
    <scope>NUCLEOTIDE SEQUENCE [LARGE SCALE GENOMIC DNA]</scope>
    <source>
        <strain evidence="1 2">CL02T12C30</strain>
    </source>
</reference>
<organism evidence="1 2">
    <name type="scientific">Parabacteroides goldsteinii CL02T12C30</name>
    <dbReference type="NCBI Taxonomy" id="999418"/>
    <lineage>
        <taxon>Bacteria</taxon>
        <taxon>Pseudomonadati</taxon>
        <taxon>Bacteroidota</taxon>
        <taxon>Bacteroidia</taxon>
        <taxon>Bacteroidales</taxon>
        <taxon>Tannerellaceae</taxon>
        <taxon>Parabacteroides</taxon>
    </lineage>
</organism>
<evidence type="ECO:0000313" key="2">
    <source>
        <dbReference type="Proteomes" id="UP000006330"/>
    </source>
</evidence>
<dbReference type="PATRIC" id="fig|999418.3.peg.1532"/>